<keyword evidence="2" id="KW-1185">Reference proteome</keyword>
<accession>A0A1M6DZ15</accession>
<dbReference type="EMBL" id="FQYO01000003">
    <property type="protein sequence ID" value="SHI78395.1"/>
    <property type="molecule type" value="Genomic_DNA"/>
</dbReference>
<evidence type="ECO:0000313" key="2">
    <source>
        <dbReference type="Proteomes" id="UP000184292"/>
    </source>
</evidence>
<name>A0A1M6DZ15_9RHOB</name>
<dbReference type="STRING" id="1447782.SAMN05444417_1690"/>
<protein>
    <recommendedName>
        <fullName evidence="3">DUF4336 domain-containing protein</fullName>
    </recommendedName>
</protein>
<dbReference type="AlphaFoldDB" id="A0A1M6DZ15"/>
<dbReference type="PANTHER" id="PTHR33835:SF1">
    <property type="entry name" value="METALLO-BETA-LACTAMASE DOMAIN-CONTAINING PROTEIN"/>
    <property type="match status" value="1"/>
</dbReference>
<dbReference type="InterPro" id="IPR025638">
    <property type="entry name" value="DUF4336"/>
</dbReference>
<dbReference type="Proteomes" id="UP000184292">
    <property type="component" value="Unassembled WGS sequence"/>
</dbReference>
<organism evidence="1 2">
    <name type="scientific">Wenxinia saemankumensis</name>
    <dbReference type="NCBI Taxonomy" id="1447782"/>
    <lineage>
        <taxon>Bacteria</taxon>
        <taxon>Pseudomonadati</taxon>
        <taxon>Pseudomonadota</taxon>
        <taxon>Alphaproteobacteria</taxon>
        <taxon>Rhodobacterales</taxon>
        <taxon>Roseobacteraceae</taxon>
        <taxon>Wenxinia</taxon>
    </lineage>
</organism>
<dbReference type="InterPro" id="IPR036866">
    <property type="entry name" value="RibonucZ/Hydroxyglut_hydro"/>
</dbReference>
<evidence type="ECO:0000313" key="1">
    <source>
        <dbReference type="EMBL" id="SHI78395.1"/>
    </source>
</evidence>
<evidence type="ECO:0008006" key="3">
    <source>
        <dbReference type="Google" id="ProtNLM"/>
    </source>
</evidence>
<dbReference type="PANTHER" id="PTHR33835">
    <property type="entry name" value="YALI0C07656P"/>
    <property type="match status" value="1"/>
</dbReference>
<dbReference type="SUPFAM" id="SSF56281">
    <property type="entry name" value="Metallo-hydrolase/oxidoreductase"/>
    <property type="match status" value="1"/>
</dbReference>
<gene>
    <name evidence="1" type="ORF">SAMN05444417_1690</name>
</gene>
<dbReference type="OrthoDB" id="450111at2"/>
<proteinExistence type="predicted"/>
<reference evidence="1 2" key="1">
    <citation type="submission" date="2016-11" db="EMBL/GenBank/DDBJ databases">
        <authorList>
            <person name="Jaros S."/>
            <person name="Januszkiewicz K."/>
            <person name="Wedrychowicz H."/>
        </authorList>
    </citation>
    <scope>NUCLEOTIDE SEQUENCE [LARGE SCALE GENOMIC DNA]</scope>
    <source>
        <strain evidence="1 2">DSM 100565</strain>
    </source>
</reference>
<dbReference type="RefSeq" id="WP_073328287.1">
    <property type="nucleotide sequence ID" value="NZ_FQYO01000003.1"/>
</dbReference>
<sequence>MTGLRPVGPGIWAADGPVVIGAMGFVFPTRMALLRGPGGGLWLWPPVPPETGLVAAIRALGPVEALLSPSSLHHMALSDWRALCPGARLAAPPGLAPRRPDLRIDIPLAEGSDAVPGCDIRRVRSRLADEIVLHHRASRTVLVADLIQQIPPDTYRGWRALVARADRMTAPAPRMPRKFALAVPREARRALRGTIVDWAPRRLLLAHGPVHETGAAALLDRALR</sequence>